<dbReference type="Proteomes" id="UP000271193">
    <property type="component" value="Chromosome"/>
</dbReference>
<dbReference type="GO" id="GO:0051301">
    <property type="term" value="P:cell division"/>
    <property type="evidence" value="ECO:0007669"/>
    <property type="project" value="UniProtKB-KW"/>
</dbReference>
<evidence type="ECO:0000259" key="10">
    <source>
        <dbReference type="PROSITE" id="PS51898"/>
    </source>
</evidence>
<dbReference type="GO" id="GO:0006310">
    <property type="term" value="P:DNA recombination"/>
    <property type="evidence" value="ECO:0007669"/>
    <property type="project" value="UniProtKB-KW"/>
</dbReference>
<dbReference type="EMBL" id="CP033932">
    <property type="protein sequence ID" value="AZB24304.1"/>
    <property type="molecule type" value="Genomic_DNA"/>
</dbReference>
<dbReference type="GO" id="GO:0003677">
    <property type="term" value="F:DNA binding"/>
    <property type="evidence" value="ECO:0007669"/>
    <property type="project" value="UniProtKB-UniRule"/>
</dbReference>
<dbReference type="InterPro" id="IPR011010">
    <property type="entry name" value="DNA_brk_join_enz"/>
</dbReference>
<dbReference type="GO" id="GO:0007059">
    <property type="term" value="P:chromosome segregation"/>
    <property type="evidence" value="ECO:0007669"/>
    <property type="project" value="UniProtKB-KW"/>
</dbReference>
<evidence type="ECO:0000256" key="4">
    <source>
        <dbReference type="ARBA" id="ARBA00022829"/>
    </source>
</evidence>
<dbReference type="Pfam" id="PF02899">
    <property type="entry name" value="Phage_int_SAM_1"/>
    <property type="match status" value="1"/>
</dbReference>
<reference evidence="13" key="1">
    <citation type="submission" date="2018-11" db="EMBL/GenBank/DDBJ databases">
        <title>Proposal to divide the Flavobacteriaceae and reorganize its genera based on Amino Acid Identity values calculated from whole genome sequences.</title>
        <authorList>
            <person name="Nicholson A.C."/>
            <person name="Gulvik C.A."/>
            <person name="Whitney A.M."/>
            <person name="Humrighouse B.W."/>
            <person name="Bell M."/>
            <person name="Holmes B."/>
            <person name="Steigerwalt A.G."/>
            <person name="Villarma A."/>
            <person name="Sheth M."/>
            <person name="Batra D."/>
            <person name="Pryor J."/>
            <person name="Bernardet J.-F."/>
            <person name="Hugo C."/>
            <person name="Kampfer P."/>
            <person name="Newman J."/>
            <person name="McQuiston J.R."/>
        </authorList>
    </citation>
    <scope>NUCLEOTIDE SEQUENCE [LARGE SCALE GENOMIC DNA]</scope>
    <source>
        <strain evidence="13">G0229</strain>
    </source>
</reference>
<dbReference type="AlphaFoldDB" id="A0A3G6TDI2"/>
<dbReference type="Gene3D" id="1.10.443.10">
    <property type="entry name" value="Intergrase catalytic core"/>
    <property type="match status" value="1"/>
</dbReference>
<gene>
    <name evidence="12" type="ORF">EG339_06615</name>
</gene>
<evidence type="ECO:0000256" key="1">
    <source>
        <dbReference type="ARBA" id="ARBA00004496"/>
    </source>
</evidence>
<organism evidence="12 13">
    <name type="scientific">Chryseobacterium bernardetii</name>
    <dbReference type="NCBI Taxonomy" id="1241978"/>
    <lineage>
        <taxon>Bacteria</taxon>
        <taxon>Pseudomonadati</taxon>
        <taxon>Bacteroidota</taxon>
        <taxon>Flavobacteriia</taxon>
        <taxon>Flavobacteriales</taxon>
        <taxon>Weeksellaceae</taxon>
        <taxon>Chryseobacterium group</taxon>
        <taxon>Chryseobacterium</taxon>
    </lineage>
</organism>
<keyword evidence="5" id="KW-0229">DNA integration</keyword>
<evidence type="ECO:0000256" key="7">
    <source>
        <dbReference type="ARBA" id="ARBA00023172"/>
    </source>
</evidence>
<feature type="domain" description="Tyr recombinase" evidence="10">
    <location>
        <begin position="121"/>
        <end position="310"/>
    </location>
</feature>
<protein>
    <submittedName>
        <fullName evidence="12">Integrase</fullName>
    </submittedName>
</protein>
<evidence type="ECO:0000256" key="9">
    <source>
        <dbReference type="PROSITE-ProRule" id="PRU01248"/>
    </source>
</evidence>
<dbReference type="Gene3D" id="1.10.150.130">
    <property type="match status" value="1"/>
</dbReference>
<dbReference type="Pfam" id="PF00589">
    <property type="entry name" value="Phage_integrase"/>
    <property type="match status" value="1"/>
</dbReference>
<evidence type="ECO:0000256" key="5">
    <source>
        <dbReference type="ARBA" id="ARBA00022908"/>
    </source>
</evidence>
<evidence type="ECO:0000256" key="2">
    <source>
        <dbReference type="ARBA" id="ARBA00022490"/>
    </source>
</evidence>
<name>A0A3G6TDI2_9FLAO</name>
<dbReference type="PROSITE" id="PS51898">
    <property type="entry name" value="TYR_RECOMBINASE"/>
    <property type="match status" value="1"/>
</dbReference>
<evidence type="ECO:0000313" key="12">
    <source>
        <dbReference type="EMBL" id="AZB24304.1"/>
    </source>
</evidence>
<dbReference type="GO" id="GO:0005737">
    <property type="term" value="C:cytoplasm"/>
    <property type="evidence" value="ECO:0007669"/>
    <property type="project" value="UniProtKB-SubCell"/>
</dbReference>
<dbReference type="InterPro" id="IPR044068">
    <property type="entry name" value="CB"/>
</dbReference>
<dbReference type="InterPro" id="IPR004107">
    <property type="entry name" value="Integrase_SAM-like_N"/>
</dbReference>
<keyword evidence="7" id="KW-0233">DNA recombination</keyword>
<dbReference type="PANTHER" id="PTHR30349:SF77">
    <property type="entry name" value="TYROSINE RECOMBINASE XERC"/>
    <property type="match status" value="1"/>
</dbReference>
<comment type="subcellular location">
    <subcellularLocation>
        <location evidence="1">Cytoplasm</location>
    </subcellularLocation>
</comment>
<keyword evidence="3" id="KW-0132">Cell division</keyword>
<dbReference type="KEGG" id="cben:EG339_06615"/>
<accession>A0A3G6TDI2</accession>
<sequence length="341" mass="39651">MIMTDFGKHLEKFFIKYLVGEYGASKHTIRAYRDSFGMLLAFMKEAKSINADTLQLKHLNRDVILDFLLWLETRHKNNISTRNQRYAAIRSFCKYLQYEEPTRISEWQNIRSIRLKRGITKTINYLSIDAIKLLLEQISTNNHNSSRDLAMIALLYDSGARVQELIDLSPSCLRLEKPYTIRLLGKGNKERFVILQEEQVQLLKQYILDYGLNRREKEMGPLFFNRIGEKLTTAGVTYILKKYANQARLINKEIIPSVISPHILRHSKAMHLLQAGIDLITIRDFLGHSSIQTTEIYARADSKQKREALEAVYVDVLPQNSYNGRSWENNSYLKEFLKGLG</sequence>
<keyword evidence="8" id="KW-0131">Cell cycle</keyword>
<keyword evidence="13" id="KW-1185">Reference proteome</keyword>
<dbReference type="InterPro" id="IPR050090">
    <property type="entry name" value="Tyrosine_recombinase_XerCD"/>
</dbReference>
<keyword evidence="6 9" id="KW-0238">DNA-binding</keyword>
<dbReference type="PROSITE" id="PS51900">
    <property type="entry name" value="CB"/>
    <property type="match status" value="1"/>
</dbReference>
<evidence type="ECO:0000313" key="13">
    <source>
        <dbReference type="Proteomes" id="UP000271193"/>
    </source>
</evidence>
<proteinExistence type="predicted"/>
<dbReference type="InterPro" id="IPR013762">
    <property type="entry name" value="Integrase-like_cat_sf"/>
</dbReference>
<keyword evidence="2" id="KW-0963">Cytoplasm</keyword>
<dbReference type="InterPro" id="IPR010998">
    <property type="entry name" value="Integrase_recombinase_N"/>
</dbReference>
<dbReference type="SUPFAM" id="SSF47823">
    <property type="entry name" value="lambda integrase-like, N-terminal domain"/>
    <property type="match status" value="1"/>
</dbReference>
<dbReference type="SUPFAM" id="SSF56349">
    <property type="entry name" value="DNA breaking-rejoining enzymes"/>
    <property type="match status" value="1"/>
</dbReference>
<evidence type="ECO:0000256" key="6">
    <source>
        <dbReference type="ARBA" id="ARBA00023125"/>
    </source>
</evidence>
<evidence type="ECO:0000256" key="8">
    <source>
        <dbReference type="ARBA" id="ARBA00023306"/>
    </source>
</evidence>
<dbReference type="InterPro" id="IPR002104">
    <property type="entry name" value="Integrase_catalytic"/>
</dbReference>
<keyword evidence="4" id="KW-0159">Chromosome partition</keyword>
<evidence type="ECO:0000256" key="3">
    <source>
        <dbReference type="ARBA" id="ARBA00022618"/>
    </source>
</evidence>
<dbReference type="PANTHER" id="PTHR30349">
    <property type="entry name" value="PHAGE INTEGRASE-RELATED"/>
    <property type="match status" value="1"/>
</dbReference>
<feature type="domain" description="Core-binding (CB)" evidence="11">
    <location>
        <begin position="4"/>
        <end position="97"/>
    </location>
</feature>
<evidence type="ECO:0000259" key="11">
    <source>
        <dbReference type="PROSITE" id="PS51900"/>
    </source>
</evidence>
<dbReference type="GO" id="GO:0015074">
    <property type="term" value="P:DNA integration"/>
    <property type="evidence" value="ECO:0007669"/>
    <property type="project" value="UniProtKB-KW"/>
</dbReference>